<dbReference type="OrthoDB" id="2908272at2759"/>
<sequence length="576" mass="65145">MSGNSLPDEIISEILCPALKVPDELFSDNWGIDTVGPFVPGSPVSTAAYLLVSKSWLRVATPLLYNVVILRSKAQAKALSLALLQNAELGRFIKKLRVEGGYGQPMRIILQCAPNISDLFLSLLIYSADNTSGLCKGLPLINPTRLILRDNILPKENKMISQLTEALVQALSKWDRLCVLELPHTAGSVRYSKIFQPLLESKRLHTLVIHSAISLSWAYSTFKECPLKLIRLKQPATQSDRIDKTDPVLMALLQYTEAPHFPKWDRLCVLELPYIFESDRFTKLIRPLLESRRLHTLTIPEVTSLSWVYSEFRACPLQSIHIKEPVTEWDQEEIDEADPVLKALLKYTAEPAGGTARAQDAIAEFPLIAPPLNPFFIPMADAPEEVQDKIWARVLYSQLSKTFARLGLPHYYSCVVLEDPSAVVKFATVLRSNPSIGPSIRSLNIDYYEFPDEEELASDVVSTMLSLTTGLGDLPAVDDFDPPQEVPSLVKITLDMDFWFGSNKDQIAQWDNFFVKFAPKRLPNLREIKFSCCVWPTTERDISRSCWVRWAEILLKHGINLTDMNGKKWRPRLKVR</sequence>
<evidence type="ECO:0000313" key="2">
    <source>
        <dbReference type="Proteomes" id="UP000623467"/>
    </source>
</evidence>
<protein>
    <submittedName>
        <fullName evidence="1">F-box domain-containing protein</fullName>
    </submittedName>
</protein>
<accession>A0A8H6X776</accession>
<keyword evidence="2" id="KW-1185">Reference proteome</keyword>
<dbReference type="AlphaFoldDB" id="A0A8H6X776"/>
<dbReference type="EMBL" id="JACAZH010000041">
    <property type="protein sequence ID" value="KAF7335266.1"/>
    <property type="molecule type" value="Genomic_DNA"/>
</dbReference>
<proteinExistence type="predicted"/>
<organism evidence="1 2">
    <name type="scientific">Mycena sanguinolenta</name>
    <dbReference type="NCBI Taxonomy" id="230812"/>
    <lineage>
        <taxon>Eukaryota</taxon>
        <taxon>Fungi</taxon>
        <taxon>Dikarya</taxon>
        <taxon>Basidiomycota</taxon>
        <taxon>Agaricomycotina</taxon>
        <taxon>Agaricomycetes</taxon>
        <taxon>Agaricomycetidae</taxon>
        <taxon>Agaricales</taxon>
        <taxon>Marasmiineae</taxon>
        <taxon>Mycenaceae</taxon>
        <taxon>Mycena</taxon>
    </lineage>
</organism>
<comment type="caution">
    <text evidence="1">The sequence shown here is derived from an EMBL/GenBank/DDBJ whole genome shotgun (WGS) entry which is preliminary data.</text>
</comment>
<reference evidence="1" key="1">
    <citation type="submission" date="2020-05" db="EMBL/GenBank/DDBJ databases">
        <title>Mycena genomes resolve the evolution of fungal bioluminescence.</title>
        <authorList>
            <person name="Tsai I.J."/>
        </authorList>
    </citation>
    <scope>NUCLEOTIDE SEQUENCE</scope>
    <source>
        <strain evidence="1">160909Yilan</strain>
    </source>
</reference>
<evidence type="ECO:0000313" key="1">
    <source>
        <dbReference type="EMBL" id="KAF7335266.1"/>
    </source>
</evidence>
<dbReference type="Proteomes" id="UP000623467">
    <property type="component" value="Unassembled WGS sequence"/>
</dbReference>
<name>A0A8H6X776_9AGAR</name>
<gene>
    <name evidence="1" type="ORF">MSAN_02337300</name>
</gene>